<feature type="domain" description="Non-reducing end beta-L-arabinofuranosidase-like GH127 catalytic" evidence="1">
    <location>
        <begin position="25"/>
        <end position="418"/>
    </location>
</feature>
<sequence>MSGIGPTAAPVLPIRGRLRPLGLTEVRATGGFWAERQSINAAATLPHIAHWLEREGWLRNFDLAAHGDLARDRRGREFSDSEVYKFLEAAAWEIGRNGDPDLEALFRAVVRRVAAAQHPDGYLNTRFGRPGQQPRWSDLEWGHELYCVGHLLQAAVARVRTRPDADDGLLDVARRAADQVCDTFGPDGLDGLCGHPEIETALVEFARATGDDRYLAQAALFVDRRGHGRLADVEFGREYFQDELPVRQATVLRGHAVRANYLAAGAVDVAVELKETSLLDAVRTQWENTVARRTYLTGGQGSRHQDEAFGGDWVLPPDRAYSETCGGVGSVMLAWRLLLADGDPRYADLIERTLFNVVSTSPSADGRSFFYTNTLHRREVGSLPDADRPSLRAAASLRAPWFEVSCCPTNVARTLASLTAYVATVDDEGLQLHQYLPGTVTHRRADGRALSVTVTTDYPYDGRIRVRIDTDDDRPWSLSVRVPGWADRGATLTVGGDTRPVGPGAVTERRIWRRGDELLLTLPMAPRFTYPDDRIDAVRGCVAVERGPLVFALESVDVPGVGSVDELRVDLGRPPRLVDGRVVVCCRRVRARDHDWPYRADGAGSAPPAGDRSDEVVPVTPDGVTPVTGPGFDEVALVEYHAWANRGPSTMRVWLPTVAG</sequence>
<accession>A0ABY7ZII0</accession>
<evidence type="ECO:0000313" key="5">
    <source>
        <dbReference type="Proteomes" id="UP001219605"/>
    </source>
</evidence>
<evidence type="ECO:0000313" key="4">
    <source>
        <dbReference type="EMBL" id="WDZ82746.1"/>
    </source>
</evidence>
<dbReference type="PANTHER" id="PTHR43465">
    <property type="entry name" value="DUF1680 DOMAIN PROTEIN (AFU_ORTHOLOGUE AFUA_1G08910)"/>
    <property type="match status" value="1"/>
</dbReference>
<proteinExistence type="predicted"/>
<dbReference type="SUPFAM" id="SSF48208">
    <property type="entry name" value="Six-hairpin glycosidases"/>
    <property type="match status" value="1"/>
</dbReference>
<dbReference type="Pfam" id="PF20737">
    <property type="entry name" value="Glyco_hydro127C"/>
    <property type="match status" value="1"/>
</dbReference>
<keyword evidence="5" id="KW-1185">Reference proteome</keyword>
<dbReference type="Proteomes" id="UP001219605">
    <property type="component" value="Chromosome"/>
</dbReference>
<evidence type="ECO:0000259" key="1">
    <source>
        <dbReference type="Pfam" id="PF07944"/>
    </source>
</evidence>
<dbReference type="GO" id="GO:0016787">
    <property type="term" value="F:hydrolase activity"/>
    <property type="evidence" value="ECO:0007669"/>
    <property type="project" value="UniProtKB-KW"/>
</dbReference>
<feature type="domain" description="Non-reducing end beta-L-arabinofuranosidase-like GH127 C-terminal" evidence="3">
    <location>
        <begin position="526"/>
        <end position="656"/>
    </location>
</feature>
<dbReference type="InterPro" id="IPR012878">
    <property type="entry name" value="Beta-AFase-like_GH127_cat"/>
</dbReference>
<dbReference type="EMBL" id="CP118615">
    <property type="protein sequence ID" value="WDZ82746.1"/>
    <property type="molecule type" value="Genomic_DNA"/>
</dbReference>
<dbReference type="InterPro" id="IPR049174">
    <property type="entry name" value="Beta-AFase-like"/>
</dbReference>
<reference evidence="4 5" key="1">
    <citation type="submission" date="2023-02" db="EMBL/GenBank/DDBJ databases">
        <authorList>
            <person name="Mo P."/>
        </authorList>
    </citation>
    <scope>NUCLEOTIDE SEQUENCE [LARGE SCALE GENOMIC DNA]</scope>
    <source>
        <strain evidence="4 5">HUAS 3</strain>
    </source>
</reference>
<organism evidence="4 5">
    <name type="scientific">Micromonospora cathayae</name>
    <dbReference type="NCBI Taxonomy" id="3028804"/>
    <lineage>
        <taxon>Bacteria</taxon>
        <taxon>Bacillati</taxon>
        <taxon>Actinomycetota</taxon>
        <taxon>Actinomycetes</taxon>
        <taxon>Micromonosporales</taxon>
        <taxon>Micromonosporaceae</taxon>
        <taxon>Micromonospora</taxon>
    </lineage>
</organism>
<keyword evidence="4" id="KW-0378">Hydrolase</keyword>
<feature type="domain" description="Non-reducing end beta-L-arabinofuranosidase-like GH127 middle" evidence="2">
    <location>
        <begin position="430"/>
        <end position="524"/>
    </location>
</feature>
<dbReference type="RefSeq" id="WP_275029066.1">
    <property type="nucleotide sequence ID" value="NZ_CP118615.1"/>
</dbReference>
<gene>
    <name evidence="4" type="ORF">PVK37_19980</name>
</gene>
<dbReference type="InterPro" id="IPR049046">
    <property type="entry name" value="Beta-AFase-like_GH127_middle"/>
</dbReference>
<dbReference type="InterPro" id="IPR008928">
    <property type="entry name" value="6-hairpin_glycosidase_sf"/>
</dbReference>
<evidence type="ECO:0000259" key="2">
    <source>
        <dbReference type="Pfam" id="PF20736"/>
    </source>
</evidence>
<dbReference type="InterPro" id="IPR049049">
    <property type="entry name" value="Beta-AFase-like_GH127_C"/>
</dbReference>
<protein>
    <submittedName>
        <fullName evidence="4">Glycoside hydrolase family 127 protein</fullName>
    </submittedName>
</protein>
<dbReference type="PANTHER" id="PTHR43465:SF2">
    <property type="entry name" value="DUF1680 DOMAIN PROTEIN (AFU_ORTHOLOGUE AFUA_1G08910)"/>
    <property type="match status" value="1"/>
</dbReference>
<name>A0ABY7ZII0_9ACTN</name>
<dbReference type="Pfam" id="PF07944">
    <property type="entry name" value="Beta-AFase-like_GH127_cat"/>
    <property type="match status" value="1"/>
</dbReference>
<dbReference type="Pfam" id="PF20736">
    <property type="entry name" value="Glyco_hydro127M"/>
    <property type="match status" value="1"/>
</dbReference>
<evidence type="ECO:0000259" key="3">
    <source>
        <dbReference type="Pfam" id="PF20737"/>
    </source>
</evidence>